<dbReference type="Gene3D" id="2.20.200.10">
    <property type="entry name" value="Outer membrane efflux proteins (OEP)"/>
    <property type="match status" value="1"/>
</dbReference>
<keyword evidence="2" id="KW-0449">Lipoprotein</keyword>
<keyword evidence="2" id="KW-0564">Palmitate</keyword>
<dbReference type="PANTHER" id="PTHR30203">
    <property type="entry name" value="OUTER MEMBRANE CATION EFFLUX PROTEIN"/>
    <property type="match status" value="1"/>
</dbReference>
<accession>A0A2K2G3I0</accession>
<reference evidence="4 5" key="1">
    <citation type="submission" date="2016-05" db="EMBL/GenBank/DDBJ databases">
        <title>Complete genome sequence of Novosphingobium guangzhouense SA925(T).</title>
        <authorList>
            <person name="Sha S."/>
        </authorList>
    </citation>
    <scope>NUCLEOTIDE SEQUENCE [LARGE SCALE GENOMIC DNA]</scope>
    <source>
        <strain evidence="4 5">SA925</strain>
    </source>
</reference>
<keyword evidence="3" id="KW-0175">Coiled coil</keyword>
<feature type="coiled-coil region" evidence="3">
    <location>
        <begin position="229"/>
        <end position="256"/>
    </location>
</feature>
<keyword evidence="2" id="KW-0472">Membrane</keyword>
<protein>
    <submittedName>
        <fullName evidence="4">RND transporter</fullName>
    </submittedName>
</protein>
<feature type="chain" id="PRO_5014206677" evidence="2">
    <location>
        <begin position="21"/>
        <end position="482"/>
    </location>
</feature>
<sequence>MIRKLSFAMVPLLLPALLGACSMAPDYQRPITALPATFKEQPGWATAAPTDGVAKGEWWLLFDDPVLDALERQVAVSNQSLAASAAAYRQATAAVRESRAGLFPSLRASGKAARSESFDGASSGVGLGGSGLAQRGTTYSLALEATWQPDLWGQLGNAVSQGRANAEASKADLANATLAAQGELAGSYLQLRGLDAQKALLDCTVTAYERALAITRNRLREGVVMRSDVLQAETQLRDAQAQAADLVRQRATYEHAIALLVGGNPSSFAIAPESWREGVPAVPATLPGALVQRRPDVAAAERRVAAANAAIGIQRAGFFPGISLTGSASTAGSSLGALFDAPTSLWSLGAGVAQTVFDFGATSARVEQARAAYDQAVASYRQTVLTAFQQTEDGLVGVRVLAEVAQDRAAAAKSASEAEAIAMRRYLEGETDYLAVVTAQATALGAAQARVQAVTNRQVAAVSLIQAIGGSWPDRPMPDRPM</sequence>
<dbReference type="Gene3D" id="1.20.1600.10">
    <property type="entry name" value="Outer membrane efflux proteins (OEP)"/>
    <property type="match status" value="1"/>
</dbReference>
<feature type="signal peptide" evidence="2">
    <location>
        <begin position="1"/>
        <end position="20"/>
    </location>
</feature>
<keyword evidence="2" id="KW-1134">Transmembrane beta strand</keyword>
<dbReference type="EMBL" id="LYMM01000024">
    <property type="protein sequence ID" value="PNU05586.1"/>
    <property type="molecule type" value="Genomic_DNA"/>
</dbReference>
<dbReference type="PROSITE" id="PS51257">
    <property type="entry name" value="PROKAR_LIPOPROTEIN"/>
    <property type="match status" value="1"/>
</dbReference>
<dbReference type="InterPro" id="IPR003423">
    <property type="entry name" value="OMP_efflux"/>
</dbReference>
<dbReference type="InterPro" id="IPR010131">
    <property type="entry name" value="MdtP/NodT-like"/>
</dbReference>
<proteinExistence type="inferred from homology"/>
<evidence type="ECO:0000256" key="3">
    <source>
        <dbReference type="SAM" id="Coils"/>
    </source>
</evidence>
<dbReference type="PANTHER" id="PTHR30203:SF33">
    <property type="entry name" value="BLR4455 PROTEIN"/>
    <property type="match status" value="1"/>
</dbReference>
<comment type="subcellular location">
    <subcellularLocation>
        <location evidence="2">Cell membrane</location>
        <topology evidence="2">Lipid-anchor</topology>
    </subcellularLocation>
</comment>
<name>A0A2K2G3I0_9SPHN</name>
<dbReference type="NCBIfam" id="TIGR01845">
    <property type="entry name" value="outer_NodT"/>
    <property type="match status" value="1"/>
</dbReference>
<keyword evidence="2" id="KW-0812">Transmembrane</keyword>
<dbReference type="RefSeq" id="WP_170065853.1">
    <property type="nucleotide sequence ID" value="NZ_LYMM01000024.1"/>
</dbReference>
<dbReference type="GO" id="GO:0015562">
    <property type="term" value="F:efflux transmembrane transporter activity"/>
    <property type="evidence" value="ECO:0007669"/>
    <property type="project" value="InterPro"/>
</dbReference>
<dbReference type="Pfam" id="PF02321">
    <property type="entry name" value="OEP"/>
    <property type="match status" value="2"/>
</dbReference>
<comment type="caution">
    <text evidence="4">The sequence shown here is derived from an EMBL/GenBank/DDBJ whole genome shotgun (WGS) entry which is preliminary data.</text>
</comment>
<dbReference type="SUPFAM" id="SSF56954">
    <property type="entry name" value="Outer membrane efflux proteins (OEP)"/>
    <property type="match status" value="1"/>
</dbReference>
<organism evidence="4 5">
    <name type="scientific">Novosphingobium guangzhouense</name>
    <dbReference type="NCBI Taxonomy" id="1850347"/>
    <lineage>
        <taxon>Bacteria</taxon>
        <taxon>Pseudomonadati</taxon>
        <taxon>Pseudomonadota</taxon>
        <taxon>Alphaproteobacteria</taxon>
        <taxon>Sphingomonadales</taxon>
        <taxon>Sphingomonadaceae</taxon>
        <taxon>Novosphingobium</taxon>
    </lineage>
</organism>
<evidence type="ECO:0000313" key="5">
    <source>
        <dbReference type="Proteomes" id="UP000236327"/>
    </source>
</evidence>
<dbReference type="AlphaFoldDB" id="A0A2K2G3I0"/>
<comment type="similarity">
    <text evidence="1 2">Belongs to the outer membrane factor (OMF) (TC 1.B.17) family.</text>
</comment>
<gene>
    <name evidence="4" type="ORF">A8V01_15610</name>
</gene>
<evidence type="ECO:0000256" key="1">
    <source>
        <dbReference type="ARBA" id="ARBA00007613"/>
    </source>
</evidence>
<dbReference type="Proteomes" id="UP000236327">
    <property type="component" value="Unassembled WGS sequence"/>
</dbReference>
<keyword evidence="2" id="KW-0732">Signal</keyword>
<evidence type="ECO:0000313" key="4">
    <source>
        <dbReference type="EMBL" id="PNU05586.1"/>
    </source>
</evidence>
<dbReference type="GO" id="GO:0005886">
    <property type="term" value="C:plasma membrane"/>
    <property type="evidence" value="ECO:0007669"/>
    <property type="project" value="UniProtKB-SubCell"/>
</dbReference>
<evidence type="ECO:0000256" key="2">
    <source>
        <dbReference type="RuleBase" id="RU362097"/>
    </source>
</evidence>
<keyword evidence="5" id="KW-1185">Reference proteome</keyword>